<dbReference type="AlphaFoldDB" id="A0AAN9MVV2"/>
<keyword evidence="3" id="KW-1185">Reference proteome</keyword>
<dbReference type="GO" id="GO:0009772">
    <property type="term" value="P:photosynthetic electron transport in photosystem II"/>
    <property type="evidence" value="ECO:0007669"/>
    <property type="project" value="InterPro"/>
</dbReference>
<gene>
    <name evidence="2" type="ORF">VNO77_04076</name>
</gene>
<reference evidence="2 3" key="1">
    <citation type="submission" date="2024-01" db="EMBL/GenBank/DDBJ databases">
        <title>The genomes of 5 underutilized Papilionoideae crops provide insights into root nodulation and disease resistanc.</title>
        <authorList>
            <person name="Jiang F."/>
        </authorList>
    </citation>
    <scope>NUCLEOTIDE SEQUENCE [LARGE SCALE GENOMIC DNA]</scope>
    <source>
        <strain evidence="2">LVBAO_FW01</strain>
        <tissue evidence="2">Leaves</tissue>
    </source>
</reference>
<dbReference type="GO" id="GO:0009523">
    <property type="term" value="C:photosystem II"/>
    <property type="evidence" value="ECO:0007669"/>
    <property type="project" value="TreeGrafter"/>
</dbReference>
<comment type="caution">
    <text evidence="2">The sequence shown here is derived from an EMBL/GenBank/DDBJ whole genome shotgun (WGS) entry which is preliminary data.</text>
</comment>
<feature type="compositionally biased region" description="Basic residues" evidence="1">
    <location>
        <begin position="94"/>
        <end position="103"/>
    </location>
</feature>
<dbReference type="InterPro" id="IPR036854">
    <property type="entry name" value="Photo_II_D1/D2_sf"/>
</dbReference>
<sequence>MASQVDATQPKHGSIFSVMQGSLVTSSLIRKTRENEVANEGCRFGEEEETYNIVAAHGYFGWLIFQCANFNNFCSLLFFLAAACPFLDDDSSKAAKKRCKRRRPEPPKSRHMRNVDLDRTVQNKKSRTRDVFAV</sequence>
<accession>A0AAN9MVV2</accession>
<dbReference type="PANTHER" id="PTHR33149">
    <property type="entry name" value="PHOTOSYSTEM II PROTEIN D1"/>
    <property type="match status" value="1"/>
</dbReference>
<evidence type="ECO:0000313" key="2">
    <source>
        <dbReference type="EMBL" id="KAK7361980.1"/>
    </source>
</evidence>
<dbReference type="SUPFAM" id="SSF81483">
    <property type="entry name" value="Bacterial photosystem II reaction centre, L and M subunits"/>
    <property type="match status" value="1"/>
</dbReference>
<organism evidence="2 3">
    <name type="scientific">Canavalia gladiata</name>
    <name type="common">Sword bean</name>
    <name type="synonym">Dolichos gladiatus</name>
    <dbReference type="NCBI Taxonomy" id="3824"/>
    <lineage>
        <taxon>Eukaryota</taxon>
        <taxon>Viridiplantae</taxon>
        <taxon>Streptophyta</taxon>
        <taxon>Embryophyta</taxon>
        <taxon>Tracheophyta</taxon>
        <taxon>Spermatophyta</taxon>
        <taxon>Magnoliopsida</taxon>
        <taxon>eudicotyledons</taxon>
        <taxon>Gunneridae</taxon>
        <taxon>Pentapetalae</taxon>
        <taxon>rosids</taxon>
        <taxon>fabids</taxon>
        <taxon>Fabales</taxon>
        <taxon>Fabaceae</taxon>
        <taxon>Papilionoideae</taxon>
        <taxon>50 kb inversion clade</taxon>
        <taxon>NPAAA clade</taxon>
        <taxon>indigoferoid/millettioid clade</taxon>
        <taxon>Phaseoleae</taxon>
        <taxon>Canavalia</taxon>
    </lineage>
</organism>
<feature type="region of interest" description="Disordered" evidence="1">
    <location>
        <begin position="91"/>
        <end position="117"/>
    </location>
</feature>
<dbReference type="EMBL" id="JAYMYQ010000001">
    <property type="protein sequence ID" value="KAK7361980.1"/>
    <property type="molecule type" value="Genomic_DNA"/>
</dbReference>
<proteinExistence type="predicted"/>
<dbReference type="PANTHER" id="PTHR33149:SF12">
    <property type="entry name" value="PHOTOSYSTEM II D2 PROTEIN"/>
    <property type="match status" value="1"/>
</dbReference>
<dbReference type="InterPro" id="IPR055266">
    <property type="entry name" value="D1/D2"/>
</dbReference>
<protein>
    <submittedName>
        <fullName evidence="2">Uncharacterized protein</fullName>
    </submittedName>
</protein>
<feature type="compositionally biased region" description="Basic and acidic residues" evidence="1">
    <location>
        <begin position="104"/>
        <end position="117"/>
    </location>
</feature>
<evidence type="ECO:0000256" key="1">
    <source>
        <dbReference type="SAM" id="MobiDB-lite"/>
    </source>
</evidence>
<dbReference type="GO" id="GO:0009535">
    <property type="term" value="C:chloroplast thylakoid membrane"/>
    <property type="evidence" value="ECO:0007669"/>
    <property type="project" value="TreeGrafter"/>
</dbReference>
<dbReference type="Proteomes" id="UP001367508">
    <property type="component" value="Unassembled WGS sequence"/>
</dbReference>
<evidence type="ECO:0000313" key="3">
    <source>
        <dbReference type="Proteomes" id="UP001367508"/>
    </source>
</evidence>
<name>A0AAN9MVV2_CANGL</name>